<gene>
    <name evidence="12" type="ORF">GMRT_10997</name>
</gene>
<feature type="domain" description="Methyltransferase type 11" evidence="10">
    <location>
        <begin position="53"/>
        <end position="124"/>
    </location>
</feature>
<dbReference type="CDD" id="cd02440">
    <property type="entry name" value="AdoMet_MTases"/>
    <property type="match status" value="1"/>
</dbReference>
<evidence type="ECO:0000259" key="10">
    <source>
        <dbReference type="Pfam" id="PF08241"/>
    </source>
</evidence>
<feature type="compositionally biased region" description="Basic and acidic residues" evidence="9">
    <location>
        <begin position="227"/>
        <end position="236"/>
    </location>
</feature>
<feature type="domain" description="18S rRNA (guanine(1575)-N(7))-methyltransferase Bud23 C-terminal" evidence="11">
    <location>
        <begin position="195"/>
        <end position="286"/>
    </location>
</feature>
<dbReference type="FunFam" id="3.40.50.150:FF:000216">
    <property type="entry name" value="S-adenosylmethionine-dependent methyltransferase, putative"/>
    <property type="match status" value="1"/>
</dbReference>
<dbReference type="InterPro" id="IPR013216">
    <property type="entry name" value="Methyltransf_11"/>
</dbReference>
<comment type="caution">
    <text evidence="12">The sequence shown here is derived from an EMBL/GenBank/DDBJ whole genome shotgun (WGS) entry which is preliminary data.</text>
</comment>
<feature type="region of interest" description="Disordered" evidence="9">
    <location>
        <begin position="227"/>
        <end position="291"/>
    </location>
</feature>
<reference evidence="12 13" key="1">
    <citation type="submission" date="2019-05" db="EMBL/GenBank/DDBJ databases">
        <title>The compact genome of Giardia muris reveals important steps in the evolution of intestinal protozoan parasites.</title>
        <authorList>
            <person name="Xu F."/>
            <person name="Jimenez-Gonzalez A."/>
            <person name="Einarsson E."/>
            <person name="Astvaldsson A."/>
            <person name="Peirasmaki D."/>
            <person name="Eckmann L."/>
            <person name="Andersson J.O."/>
            <person name="Svard S.G."/>
            <person name="Jerlstrom-Hultqvist J."/>
        </authorList>
    </citation>
    <scope>NUCLEOTIDE SEQUENCE [LARGE SCALE GENOMIC DNA]</scope>
    <source>
        <strain evidence="12 13">Roberts-Thomson</strain>
    </source>
</reference>
<dbReference type="EMBL" id="VDLU01000001">
    <property type="protein sequence ID" value="TNJ29316.1"/>
    <property type="molecule type" value="Genomic_DNA"/>
</dbReference>
<comment type="similarity">
    <text evidence="3">Belongs to the class I-like SAM-binding methyltransferase superfamily. BUD23/WBSCR22 family.</text>
</comment>
<organism evidence="12 13">
    <name type="scientific">Giardia muris</name>
    <dbReference type="NCBI Taxonomy" id="5742"/>
    <lineage>
        <taxon>Eukaryota</taxon>
        <taxon>Metamonada</taxon>
        <taxon>Diplomonadida</taxon>
        <taxon>Hexamitidae</taxon>
        <taxon>Giardiinae</taxon>
        <taxon>Giardia</taxon>
    </lineage>
</organism>
<dbReference type="Gene3D" id="3.40.50.150">
    <property type="entry name" value="Vaccinia Virus protein VP39"/>
    <property type="match status" value="1"/>
</dbReference>
<evidence type="ECO:0000256" key="4">
    <source>
        <dbReference type="ARBA" id="ARBA00022490"/>
    </source>
</evidence>
<accession>A0A4Z1STT3</accession>
<dbReference type="PANTHER" id="PTHR12734">
    <property type="entry name" value="METHYLTRANSFERASE-RELATED"/>
    <property type="match status" value="1"/>
</dbReference>
<dbReference type="OrthoDB" id="2877at2759"/>
<dbReference type="GO" id="GO:0005730">
    <property type="term" value="C:nucleolus"/>
    <property type="evidence" value="ECO:0007669"/>
    <property type="project" value="TreeGrafter"/>
</dbReference>
<protein>
    <submittedName>
        <fullName evidence="12">Putative S-adenosylmethionine-dependent methyltransferase</fullName>
    </submittedName>
</protein>
<keyword evidence="5 12" id="KW-0489">Methyltransferase</keyword>
<comment type="subcellular location">
    <subcellularLocation>
        <location evidence="2">Cytoplasm</location>
    </subcellularLocation>
    <subcellularLocation>
        <location evidence="1">Nucleus</location>
    </subcellularLocation>
</comment>
<evidence type="ECO:0000313" key="12">
    <source>
        <dbReference type="EMBL" id="TNJ29316.1"/>
    </source>
</evidence>
<dbReference type="Pfam" id="PF12589">
    <property type="entry name" value="WBS_methylT"/>
    <property type="match status" value="1"/>
</dbReference>
<keyword evidence="7" id="KW-0949">S-adenosyl-L-methionine</keyword>
<evidence type="ECO:0000313" key="13">
    <source>
        <dbReference type="Proteomes" id="UP000315496"/>
    </source>
</evidence>
<evidence type="ECO:0000256" key="5">
    <source>
        <dbReference type="ARBA" id="ARBA00022603"/>
    </source>
</evidence>
<dbReference type="InterPro" id="IPR029063">
    <property type="entry name" value="SAM-dependent_MTases_sf"/>
</dbReference>
<dbReference type="SUPFAM" id="SSF53335">
    <property type="entry name" value="S-adenosyl-L-methionine-dependent methyltransferases"/>
    <property type="match status" value="1"/>
</dbReference>
<evidence type="ECO:0000256" key="6">
    <source>
        <dbReference type="ARBA" id="ARBA00022679"/>
    </source>
</evidence>
<evidence type="ECO:0000256" key="9">
    <source>
        <dbReference type="SAM" id="MobiDB-lite"/>
    </source>
</evidence>
<feature type="compositionally biased region" description="Basic residues" evidence="9">
    <location>
        <begin position="282"/>
        <end position="291"/>
    </location>
</feature>
<dbReference type="AlphaFoldDB" id="A0A4Z1STT3"/>
<evidence type="ECO:0000256" key="3">
    <source>
        <dbReference type="ARBA" id="ARBA00005547"/>
    </source>
</evidence>
<dbReference type="Pfam" id="PF08241">
    <property type="entry name" value="Methyltransf_11"/>
    <property type="match status" value="1"/>
</dbReference>
<dbReference type="VEuPathDB" id="GiardiaDB:GMRT_10997"/>
<evidence type="ECO:0000259" key="11">
    <source>
        <dbReference type="Pfam" id="PF12589"/>
    </source>
</evidence>
<dbReference type="GO" id="GO:0016435">
    <property type="term" value="F:rRNA (guanine) methyltransferase activity"/>
    <property type="evidence" value="ECO:0007669"/>
    <property type="project" value="InterPro"/>
</dbReference>
<keyword evidence="6 12" id="KW-0808">Transferase</keyword>
<evidence type="ECO:0000256" key="1">
    <source>
        <dbReference type="ARBA" id="ARBA00004123"/>
    </source>
</evidence>
<name>A0A4Z1STT3_GIAMU</name>
<dbReference type="InterPro" id="IPR022238">
    <property type="entry name" value="Bud23_C"/>
</dbReference>
<dbReference type="Proteomes" id="UP000315496">
    <property type="component" value="Chromosome 1"/>
</dbReference>
<keyword evidence="8" id="KW-0539">Nucleus</keyword>
<dbReference type="PANTHER" id="PTHR12734:SF0">
    <property type="entry name" value="18S RRNA (GUANINE-N(7))-METHYLTRANSFERASE-RELATED"/>
    <property type="match status" value="1"/>
</dbReference>
<dbReference type="GO" id="GO:0070476">
    <property type="term" value="P:rRNA (guanine-N7)-methylation"/>
    <property type="evidence" value="ECO:0007669"/>
    <property type="project" value="InterPro"/>
</dbReference>
<evidence type="ECO:0000256" key="8">
    <source>
        <dbReference type="ARBA" id="ARBA00023242"/>
    </source>
</evidence>
<keyword evidence="13" id="KW-1185">Reference proteome</keyword>
<dbReference type="GO" id="GO:0005737">
    <property type="term" value="C:cytoplasm"/>
    <property type="evidence" value="ECO:0007669"/>
    <property type="project" value="UniProtKB-SubCell"/>
</dbReference>
<proteinExistence type="inferred from homology"/>
<evidence type="ECO:0000256" key="7">
    <source>
        <dbReference type="ARBA" id="ARBA00022691"/>
    </source>
</evidence>
<dbReference type="InterPro" id="IPR039769">
    <property type="entry name" value="Bud23-like"/>
</dbReference>
<evidence type="ECO:0000256" key="2">
    <source>
        <dbReference type="ARBA" id="ARBA00004496"/>
    </source>
</evidence>
<feature type="compositionally biased region" description="Basic and acidic residues" evidence="9">
    <location>
        <begin position="246"/>
        <end position="261"/>
    </location>
</feature>
<sequence length="291" mass="32807">MSRPEATGPAELYYDEDEATKYRHGSRLAHIQRQMTERALELLALPDRPCLLLDVGCGSGLSGEVLKEHGHEYIGVDISGAMLAVNEHEHLINQDIGEGLPFTTGLFDGCVSISVLQWLCYSNKKTEYPPKRLLRFFQSLYSSLCQGARAVFQLYPENEDQLDLIQRCAAKAGFTGGLVIDYPNSTRAKKFYLTLFCGRRPTQMPSGLEGSSNDDNGNGEEDRIAHAKARVNENRTKRQNRYFNRGRKDLAPARGTREWQLKRTLKRALQGQDVRPVSKYSGRPRKGHGQF</sequence>
<keyword evidence="4" id="KW-0963">Cytoplasm</keyword>